<keyword evidence="2 4" id="KW-0378">Hydrolase</keyword>
<protein>
    <recommendedName>
        <fullName evidence="1 4">Histone deacetylase</fullName>
        <ecNumber evidence="1 4">3.5.1.98</ecNumber>
    </recommendedName>
</protein>
<feature type="binding site" evidence="6">
    <location>
        <position position="294"/>
    </location>
    <ligand>
        <name>a divalent metal cation</name>
        <dbReference type="ChEBI" id="CHEBI:60240"/>
    </ligand>
</feature>
<evidence type="ECO:0000256" key="4">
    <source>
        <dbReference type="PIRNR" id="PIRNR037913"/>
    </source>
</evidence>
<proteinExistence type="inferred from homology"/>
<dbReference type="InterPro" id="IPR023801">
    <property type="entry name" value="His_deacetylse_dom"/>
</dbReference>
<comment type="subcellular location">
    <subcellularLocation>
        <location evidence="4">Nucleus</location>
    </subcellularLocation>
</comment>
<dbReference type="SUPFAM" id="SSF52768">
    <property type="entry name" value="Arginase/deacetylase"/>
    <property type="match status" value="1"/>
</dbReference>
<evidence type="ECO:0000256" key="3">
    <source>
        <dbReference type="ARBA" id="ARBA00022853"/>
    </source>
</evidence>
<keyword evidence="4" id="KW-0804">Transcription</keyword>
<sequence>MEKGYLKRDLTDSQKELLKYYTEKQLAEIAAGPKKEKNKKVSYFYNSDIGYHDLGSNHPLKPYRLRMAHILIIEYELGYKMDILKAKPATNLELTQFHSDEYINFLSNITPDKVQQNTDNLIKFNLGIDSPIFDGVFDYATSIAGASIEAAARLNQKKADIAINWAGGQHNAKKNEANGCCYINDVVLAILELLRVHKRVLYINMDIHHCNGVEEAFYTTNRVLTISFHKYGNIYPGTGHIEDIGLDEGKGYAINCPLQDGIDDATYKNIFEEIVPKANEYYKPDCIVLQCGADNISGDRLGGFNLTVKGHGECVRIVRDLDLPLLVLGGGGYSLKNVARTWTYDTAILNNCEINDVLPMHEYINYYYPDYQLDIPPKNMNNLNTKEYLNSIKLVRIIYICNYIKFNS</sequence>
<dbReference type="OrthoDB" id="1918432at2759"/>
<evidence type="ECO:0000313" key="9">
    <source>
        <dbReference type="Proteomes" id="UP000193944"/>
    </source>
</evidence>
<evidence type="ECO:0000256" key="5">
    <source>
        <dbReference type="PIRSR" id="PIRSR037913-2"/>
    </source>
</evidence>
<evidence type="ECO:0000256" key="6">
    <source>
        <dbReference type="PIRSR" id="PIRSR037913-3"/>
    </source>
</evidence>
<feature type="binding site" evidence="6">
    <location>
        <position position="208"/>
    </location>
    <ligand>
        <name>a divalent metal cation</name>
        <dbReference type="ChEBI" id="CHEBI:60240"/>
    </ligand>
</feature>
<dbReference type="Gene3D" id="3.40.800.20">
    <property type="entry name" value="Histone deacetylase domain"/>
    <property type="match status" value="1"/>
</dbReference>
<keyword evidence="9" id="KW-1185">Reference proteome</keyword>
<dbReference type="PRINTS" id="PR01271">
    <property type="entry name" value="HISDACETLASE"/>
</dbReference>
<accession>A0A1Y1VQZ1</accession>
<dbReference type="InterPro" id="IPR003084">
    <property type="entry name" value="HDAC_I/II"/>
</dbReference>
<feature type="binding site" evidence="6">
    <location>
        <position position="206"/>
    </location>
    <ligand>
        <name>a divalent metal cation</name>
        <dbReference type="ChEBI" id="CHEBI:60240"/>
    </ligand>
</feature>
<comment type="caution">
    <text evidence="8">The sequence shown here is derived from an EMBL/GenBank/DDBJ whole genome shotgun (WGS) entry which is preliminary data.</text>
</comment>
<dbReference type="InterPro" id="IPR023696">
    <property type="entry name" value="Ureohydrolase_dom_sf"/>
</dbReference>
<dbReference type="STRING" id="1754192.A0A1Y1VQZ1"/>
<name>A0A1Y1VQZ1_9FUNG</name>
<dbReference type="GO" id="GO:0040029">
    <property type="term" value="P:epigenetic regulation of gene expression"/>
    <property type="evidence" value="ECO:0007669"/>
    <property type="project" value="TreeGrafter"/>
</dbReference>
<gene>
    <name evidence="8" type="ORF">BCR32DRAFT_213389</name>
</gene>
<evidence type="ECO:0000256" key="2">
    <source>
        <dbReference type="ARBA" id="ARBA00022801"/>
    </source>
</evidence>
<dbReference type="GO" id="GO:0141221">
    <property type="term" value="F:histone deacetylase activity, hydrolytic mechanism"/>
    <property type="evidence" value="ECO:0007669"/>
    <property type="project" value="UniProtKB-EC"/>
</dbReference>
<keyword evidence="3 4" id="KW-0156">Chromatin regulator</keyword>
<dbReference type="PANTHER" id="PTHR10625">
    <property type="entry name" value="HISTONE DEACETYLASE HDAC1-RELATED"/>
    <property type="match status" value="1"/>
</dbReference>
<comment type="catalytic activity">
    <reaction evidence="4">
        <text>N(6)-acetyl-L-lysyl-[histone] + H2O = L-lysyl-[histone] + acetate</text>
        <dbReference type="Rhea" id="RHEA:58196"/>
        <dbReference type="Rhea" id="RHEA-COMP:9845"/>
        <dbReference type="Rhea" id="RHEA-COMP:11338"/>
        <dbReference type="ChEBI" id="CHEBI:15377"/>
        <dbReference type="ChEBI" id="CHEBI:29969"/>
        <dbReference type="ChEBI" id="CHEBI:30089"/>
        <dbReference type="ChEBI" id="CHEBI:61930"/>
        <dbReference type="EC" id="3.5.1.98"/>
    </reaction>
</comment>
<evidence type="ECO:0000259" key="7">
    <source>
        <dbReference type="Pfam" id="PF00850"/>
    </source>
</evidence>
<dbReference type="PANTHER" id="PTHR10625:SF10">
    <property type="entry name" value="HISTONE DEACETYLASE HDAC1"/>
    <property type="match status" value="1"/>
</dbReference>
<dbReference type="PRINTS" id="PR01270">
    <property type="entry name" value="HDASUPER"/>
</dbReference>
<dbReference type="EC" id="3.5.1.98" evidence="1 4"/>
<keyword evidence="6" id="KW-0479">Metal-binding</keyword>
<reference evidence="8 9" key="1">
    <citation type="submission" date="2016-08" db="EMBL/GenBank/DDBJ databases">
        <title>A Parts List for Fungal Cellulosomes Revealed by Comparative Genomics.</title>
        <authorList>
            <consortium name="DOE Joint Genome Institute"/>
            <person name="Haitjema C.H."/>
            <person name="Gilmore S.P."/>
            <person name="Henske J.K."/>
            <person name="Solomon K.V."/>
            <person name="De Groot R."/>
            <person name="Kuo A."/>
            <person name="Mondo S.J."/>
            <person name="Salamov A.A."/>
            <person name="Labutti K."/>
            <person name="Zhao Z."/>
            <person name="Chiniquy J."/>
            <person name="Barry K."/>
            <person name="Brewer H.M."/>
            <person name="Purvine S.O."/>
            <person name="Wright A.T."/>
            <person name="Boxma B."/>
            <person name="Van Alen T."/>
            <person name="Hackstein J.H."/>
            <person name="Baker S.E."/>
            <person name="Grigoriev I.V."/>
            <person name="O'Malley M.A."/>
        </authorList>
    </citation>
    <scope>NUCLEOTIDE SEQUENCE [LARGE SCALE GENOMIC DNA]</scope>
    <source>
        <strain evidence="8 9">S4</strain>
    </source>
</reference>
<dbReference type="InterPro" id="IPR000286">
    <property type="entry name" value="HDACs"/>
</dbReference>
<dbReference type="GO" id="GO:0000118">
    <property type="term" value="C:histone deacetylase complex"/>
    <property type="evidence" value="ECO:0007669"/>
    <property type="project" value="UniProtKB-ARBA"/>
</dbReference>
<dbReference type="Proteomes" id="UP000193944">
    <property type="component" value="Unassembled WGS sequence"/>
</dbReference>
<comment type="similarity">
    <text evidence="4">Belongs to the histone deacetylase family. HD Type 1 subfamily.</text>
</comment>
<dbReference type="InterPro" id="IPR037138">
    <property type="entry name" value="His_deacetylse_dom_sf"/>
</dbReference>
<keyword evidence="4" id="KW-0805">Transcription regulation</keyword>
<dbReference type="Pfam" id="PF00850">
    <property type="entry name" value="Hist_deacetyl"/>
    <property type="match status" value="1"/>
</dbReference>
<dbReference type="PIRSF" id="PIRSF037913">
    <property type="entry name" value="His_deacetylse_1"/>
    <property type="match status" value="1"/>
</dbReference>
<feature type="domain" description="Histone deacetylase" evidence="7">
    <location>
        <begin position="58"/>
        <end position="348"/>
    </location>
</feature>
<feature type="binding site" evidence="5">
    <location>
        <position position="129"/>
    </location>
    <ligand>
        <name>substrate</name>
    </ligand>
</feature>
<evidence type="ECO:0000313" key="8">
    <source>
        <dbReference type="EMBL" id="ORX63722.1"/>
    </source>
</evidence>
<dbReference type="EMBL" id="MCFG01000593">
    <property type="protein sequence ID" value="ORX63722.1"/>
    <property type="molecule type" value="Genomic_DNA"/>
</dbReference>
<keyword evidence="4" id="KW-0539">Nucleus</keyword>
<dbReference type="GO" id="GO:0046872">
    <property type="term" value="F:metal ion binding"/>
    <property type="evidence" value="ECO:0007669"/>
    <property type="project" value="UniProtKB-KW"/>
</dbReference>
<reference evidence="8 9" key="2">
    <citation type="submission" date="2016-08" db="EMBL/GenBank/DDBJ databases">
        <title>Pervasive Adenine N6-methylation of Active Genes in Fungi.</title>
        <authorList>
            <consortium name="DOE Joint Genome Institute"/>
            <person name="Mondo S.J."/>
            <person name="Dannebaum R.O."/>
            <person name="Kuo R.C."/>
            <person name="Labutti K."/>
            <person name="Haridas S."/>
            <person name="Kuo A."/>
            <person name="Salamov A."/>
            <person name="Ahrendt S.R."/>
            <person name="Lipzen A."/>
            <person name="Sullivan W."/>
            <person name="Andreopoulos W.B."/>
            <person name="Clum A."/>
            <person name="Lindquist E."/>
            <person name="Daum C."/>
            <person name="Ramamoorthy G.K."/>
            <person name="Gryganskyi A."/>
            <person name="Culley D."/>
            <person name="Magnuson J.K."/>
            <person name="James T.Y."/>
            <person name="O'Malley M.A."/>
            <person name="Stajich J.E."/>
            <person name="Spatafora J.W."/>
            <person name="Visel A."/>
            <person name="Grigoriev I.V."/>
        </authorList>
    </citation>
    <scope>NUCLEOTIDE SEQUENCE [LARGE SCALE GENOMIC DNA]</scope>
    <source>
        <strain evidence="8 9">S4</strain>
    </source>
</reference>
<evidence type="ECO:0000256" key="1">
    <source>
        <dbReference type="ARBA" id="ARBA00012111"/>
    </source>
</evidence>
<feature type="binding site" evidence="5">
    <location>
        <position position="179"/>
    </location>
    <ligand>
        <name>substrate</name>
    </ligand>
</feature>
<organism evidence="8 9">
    <name type="scientific">Anaeromyces robustus</name>
    <dbReference type="NCBI Taxonomy" id="1754192"/>
    <lineage>
        <taxon>Eukaryota</taxon>
        <taxon>Fungi</taxon>
        <taxon>Fungi incertae sedis</taxon>
        <taxon>Chytridiomycota</taxon>
        <taxon>Chytridiomycota incertae sedis</taxon>
        <taxon>Neocallimastigomycetes</taxon>
        <taxon>Neocallimastigales</taxon>
        <taxon>Neocallimastigaceae</taxon>
        <taxon>Anaeromyces</taxon>
    </lineage>
</organism>
<feature type="binding site" evidence="5">
    <location>
        <position position="333"/>
    </location>
    <ligand>
        <name>substrate</name>
    </ligand>
</feature>
<dbReference type="AlphaFoldDB" id="A0A1Y1VQZ1"/>